<dbReference type="PANTHER" id="PTHR45527">
    <property type="entry name" value="NONRIBOSOMAL PEPTIDE SYNTHETASE"/>
    <property type="match status" value="1"/>
</dbReference>
<accession>A0A0F9PW26</accession>
<feature type="compositionally biased region" description="Basic residues" evidence="3">
    <location>
        <begin position="1771"/>
        <end position="1788"/>
    </location>
</feature>
<dbReference type="CDD" id="cd19531">
    <property type="entry name" value="LCL_NRPS-like"/>
    <property type="match status" value="1"/>
</dbReference>
<dbReference type="Pfam" id="PF18563">
    <property type="entry name" value="TubC_N"/>
    <property type="match status" value="1"/>
</dbReference>
<dbReference type="InterPro" id="IPR001242">
    <property type="entry name" value="Condensation_dom"/>
</dbReference>
<dbReference type="GO" id="GO:0016705">
    <property type="term" value="F:oxidoreductase activity, acting on paired donors, with incorporation or reduction of molecular oxygen"/>
    <property type="evidence" value="ECO:0007669"/>
    <property type="project" value="InterPro"/>
</dbReference>
<dbReference type="Gene3D" id="3.30.559.10">
    <property type="entry name" value="Chloramphenicol acetyltransferase-like domain"/>
    <property type="match status" value="1"/>
</dbReference>
<dbReference type="Gene3D" id="1.10.1200.10">
    <property type="entry name" value="ACP-like"/>
    <property type="match status" value="1"/>
</dbReference>
<dbReference type="Pfam" id="PF00296">
    <property type="entry name" value="Bac_luciferase"/>
    <property type="match status" value="1"/>
</dbReference>
<dbReference type="PANTHER" id="PTHR45527:SF1">
    <property type="entry name" value="FATTY ACID SYNTHASE"/>
    <property type="match status" value="1"/>
</dbReference>
<dbReference type="NCBIfam" id="TIGR01444">
    <property type="entry name" value="fkbM_fam"/>
    <property type="match status" value="1"/>
</dbReference>
<dbReference type="NCBIfam" id="TIGR04020">
    <property type="entry name" value="seco_metab_LLM"/>
    <property type="match status" value="1"/>
</dbReference>
<evidence type="ECO:0000256" key="2">
    <source>
        <dbReference type="ARBA" id="ARBA00022553"/>
    </source>
</evidence>
<keyword evidence="2" id="KW-0597">Phosphoprotein</keyword>
<dbReference type="SUPFAM" id="SSF52777">
    <property type="entry name" value="CoA-dependent acyltransferases"/>
    <property type="match status" value="2"/>
</dbReference>
<dbReference type="InterPro" id="IPR036661">
    <property type="entry name" value="Luciferase-like_sf"/>
</dbReference>
<feature type="region of interest" description="Disordered" evidence="3">
    <location>
        <begin position="1763"/>
        <end position="1788"/>
    </location>
</feature>
<dbReference type="InterPro" id="IPR023213">
    <property type="entry name" value="CAT-like_dom_sf"/>
</dbReference>
<dbReference type="GO" id="GO:0009239">
    <property type="term" value="P:enterobactin biosynthetic process"/>
    <property type="evidence" value="ECO:0007669"/>
    <property type="project" value="TreeGrafter"/>
</dbReference>
<name>A0A0F9PW26_9ZZZZ</name>
<sequence>MNTLQSLLRHLSENNVKLHVENNKIKYKDSNKTVQGEVLERLKEHKQEIIDLLNKSQLGDHSKMLGGFQSGDAIPVSQYQRSLLFSEQLTKAGEGNNLALSFRFDTAVDESKLYQAVRELFVSNDALRLGYQHHNGDWQATLNDHQANKIEVEKSSEEALIAQYGSLENCCINYIKEKFPFDGSPLAKAKIIQLGEHGYLLTIVVHHAVCDGISLSYLSQQLEQNYERKVGSLADVERASYLDYLVWQQKHADKKSVSYWQNKLAGIPDTIDLPFDMTRPNHMTFSGSTYKVALPETHNDRLAQLSKSLGVSQFNLLLAAFNVFLSRYCAQDDIVVGVPFANREQADTEQMIGLFINTLPIRVQHDSKATFTQLVSQVSDVLQEASIHQHSPLVEIIEAVNPIRSASYSPLFQVLVNYLDVPKEAVKSYFQKSVFELGEQNEQLAKYDLSLNIYKLGDKHELVFEYNNVLFFQKTVQRMAEQFTVLVGELLAAPTIAVNEHTMLTKLDEELINEINNTSSPLPSLKNPYLLVARTANLTPEKTALVFQNEEITFSQFNHRIEQIASYLVAAKVRKGDRVGLYFIRCVDMVCAMYACFRLGAVYVPLDPSYPNKRIAYICEDTQPNCILSLSALSSKLSALQTSSPIVYVDEPQDITVQELPEVEIGSSDTAYVIHTSGTTGNPKGVEVSHGNLQNLLVSLDDTFDKQAVQTWLAQTSISFDISIVELIWTLSRGKKVVLQQSKPADLVKLQGTQSTRPLTFSIMFFSADSNEQDKYQLMLESSQYADKNGFHAVWLPERHFGEFGGAFASPSVTCAALSTITKQIQLRAGSVVLPLHDPIRVAEEWSMIDNLSNGRVGLALASGWHPNDFVFQGSDYENRHQVLREKQTQLQDLWRGKPITRLNGLAKEHKITIRPTPKQAVLPTWITAAGNPETFRYAGEIGANILTHMLGQTLTQLRENIAIYHQELKKHGHQVIDKQVTLMLHTYLDSSKDLALSMTAKPFKSYIGSSVNLIAPLAQEVGMDMEKQKEQIIDIAFERLSETSALFGTADSCQELLHSVHEIGVTEIASLIDFGVATEHVMSSLEKLKQAQDKHVSHCQLVNLLQSAEYESELELIEKHAVTHVQMTPSQAKILYKQYEQGKYNLKVTDWLLGGEMLPSGLVKQLTGINQSRCHNMYGPTETTVWSAWQDVTDASVVIGKPIRNTQFVLLDERKKPVPVGMSGQLYIGGQGVSKGYWRKPELTAQSFTEISINGKLTGRYYSTGDLMRMTSEGFFEYLGRIDDQIKINGYRIEQKEIEKNITDLEGIKDCKVVVKRKSEGEAYLSAYVVKSELVVGDHAELSEDEEAKPYSFTDGSLIFHQSDHQLGGLYKEIFEDDIYFRHDIDLQAGDVILDVGANVGAFSIAAQQRQPQVQIYAFEPIPHTFSALKKNFEHRGINGRLFNCGISNKPETATFTYYQNMSGLSGRFANIESEQAAARAVIGEETSLLQGENKGDIEAYLEEVYKSQAVECRLDTISNVIRSENICQVDLLKIDIEKSECLALQGIEEQHWPLIKQIAMEVDGDEHLEFVTSTLKKYGFDVYIDDFIRANNDGDDPFNVYMLYAHNRRFKPASDGKRAHIKNYTEGEIKQALMSQLPEFMVPSEIIFIKHIPLLQNGKLDMSSLKQFTATHTHTEPGRQAVSEQEKKVAEIWNLVLKRTDSPVDKSFFELGGTSFDIVNLQQQMQAEFSIEISIIELFRHKTILEQSEFITSLLRQQAFKPEPQDKRMSKRKVVNKRRKNNIKVD</sequence>
<dbReference type="GO" id="GO:0047527">
    <property type="term" value="F:2,3-dihydroxybenzoate-serine ligase activity"/>
    <property type="evidence" value="ECO:0007669"/>
    <property type="project" value="TreeGrafter"/>
</dbReference>
<dbReference type="SUPFAM" id="SSF53335">
    <property type="entry name" value="S-adenosyl-L-methionine-dependent methyltransferases"/>
    <property type="match status" value="1"/>
</dbReference>
<dbReference type="GO" id="GO:0043041">
    <property type="term" value="P:amino acid activation for nonribosomal peptide biosynthetic process"/>
    <property type="evidence" value="ECO:0007669"/>
    <property type="project" value="TreeGrafter"/>
</dbReference>
<dbReference type="EMBL" id="LAZR01002106">
    <property type="protein sequence ID" value="KKN34424.1"/>
    <property type="molecule type" value="Genomic_DNA"/>
</dbReference>
<dbReference type="InterPro" id="IPR000873">
    <property type="entry name" value="AMP-dep_synth/lig_dom"/>
</dbReference>
<dbReference type="InterPro" id="IPR041464">
    <property type="entry name" value="TubC_N"/>
</dbReference>
<dbReference type="GO" id="GO:0005829">
    <property type="term" value="C:cytosol"/>
    <property type="evidence" value="ECO:0007669"/>
    <property type="project" value="TreeGrafter"/>
</dbReference>
<dbReference type="InterPro" id="IPR020845">
    <property type="entry name" value="AMP-binding_CS"/>
</dbReference>
<organism evidence="5">
    <name type="scientific">marine sediment metagenome</name>
    <dbReference type="NCBI Taxonomy" id="412755"/>
    <lineage>
        <taxon>unclassified sequences</taxon>
        <taxon>metagenomes</taxon>
        <taxon>ecological metagenomes</taxon>
    </lineage>
</organism>
<protein>
    <recommendedName>
        <fullName evidence="4">Carrier domain-containing protein</fullName>
    </recommendedName>
</protein>
<dbReference type="Gene3D" id="3.20.20.30">
    <property type="entry name" value="Luciferase-like domain"/>
    <property type="match status" value="1"/>
</dbReference>
<dbReference type="Gene3D" id="3.40.50.12780">
    <property type="entry name" value="N-terminal domain of ligase-like"/>
    <property type="match status" value="2"/>
</dbReference>
<comment type="caution">
    <text evidence="5">The sequence shown here is derived from an EMBL/GenBank/DDBJ whole genome shotgun (WGS) entry which is preliminary data.</text>
</comment>
<feature type="domain" description="Carrier" evidence="4">
    <location>
        <begin position="1682"/>
        <end position="1757"/>
    </location>
</feature>
<dbReference type="GO" id="GO:0009366">
    <property type="term" value="C:enterobactin synthetase complex"/>
    <property type="evidence" value="ECO:0007669"/>
    <property type="project" value="TreeGrafter"/>
</dbReference>
<dbReference type="PROSITE" id="PS00455">
    <property type="entry name" value="AMP_BINDING"/>
    <property type="match status" value="1"/>
</dbReference>
<dbReference type="Pfam" id="PF00501">
    <property type="entry name" value="AMP-binding"/>
    <property type="match status" value="2"/>
</dbReference>
<dbReference type="Gene3D" id="3.30.300.30">
    <property type="match status" value="2"/>
</dbReference>
<gene>
    <name evidence="5" type="ORF">LCGC14_0793840</name>
</gene>
<dbReference type="SUPFAM" id="SSF56801">
    <property type="entry name" value="Acetyl-CoA synthetase-like"/>
    <property type="match status" value="2"/>
</dbReference>
<dbReference type="InterPro" id="IPR020806">
    <property type="entry name" value="PKS_PP-bd"/>
</dbReference>
<dbReference type="SUPFAM" id="SSF47336">
    <property type="entry name" value="ACP-like"/>
    <property type="match status" value="1"/>
</dbReference>
<keyword evidence="1" id="KW-0596">Phosphopantetheine</keyword>
<evidence type="ECO:0000256" key="1">
    <source>
        <dbReference type="ARBA" id="ARBA00022450"/>
    </source>
</evidence>
<evidence type="ECO:0000313" key="5">
    <source>
        <dbReference type="EMBL" id="KKN34424.1"/>
    </source>
</evidence>
<dbReference type="InterPro" id="IPR011251">
    <property type="entry name" value="Luciferase-like_dom"/>
</dbReference>
<evidence type="ECO:0000259" key="4">
    <source>
        <dbReference type="PROSITE" id="PS50075"/>
    </source>
</evidence>
<dbReference type="InterPro" id="IPR029063">
    <property type="entry name" value="SAM-dependent_MTases_sf"/>
</dbReference>
<dbReference type="InterPro" id="IPR042099">
    <property type="entry name" value="ANL_N_sf"/>
</dbReference>
<dbReference type="Gene3D" id="3.40.50.150">
    <property type="entry name" value="Vaccinia Virus protein VP39"/>
    <property type="match status" value="1"/>
</dbReference>
<dbReference type="Pfam" id="PF00668">
    <property type="entry name" value="Condensation"/>
    <property type="match status" value="1"/>
</dbReference>
<dbReference type="SUPFAM" id="SSF51679">
    <property type="entry name" value="Bacterial luciferase-like"/>
    <property type="match status" value="1"/>
</dbReference>
<dbReference type="GO" id="GO:0031177">
    <property type="term" value="F:phosphopantetheine binding"/>
    <property type="evidence" value="ECO:0007669"/>
    <property type="project" value="InterPro"/>
</dbReference>
<dbReference type="InterPro" id="IPR009081">
    <property type="entry name" value="PP-bd_ACP"/>
</dbReference>
<proteinExistence type="predicted"/>
<dbReference type="InterPro" id="IPR024011">
    <property type="entry name" value="Biosynth_lucif-like_mOase_dom"/>
</dbReference>
<dbReference type="Gene3D" id="1.10.10.1830">
    <property type="entry name" value="Non-ribosomal peptide synthase, adenylation domain"/>
    <property type="match status" value="1"/>
</dbReference>
<reference evidence="5" key="1">
    <citation type="journal article" date="2015" name="Nature">
        <title>Complex archaea that bridge the gap between prokaryotes and eukaryotes.</title>
        <authorList>
            <person name="Spang A."/>
            <person name="Saw J.H."/>
            <person name="Jorgensen S.L."/>
            <person name="Zaremba-Niedzwiedzka K."/>
            <person name="Martijn J."/>
            <person name="Lind A.E."/>
            <person name="van Eijk R."/>
            <person name="Schleper C."/>
            <person name="Guy L."/>
            <person name="Ettema T.J."/>
        </authorList>
    </citation>
    <scope>NUCLEOTIDE SEQUENCE</scope>
</reference>
<evidence type="ECO:0000256" key="3">
    <source>
        <dbReference type="SAM" id="MobiDB-lite"/>
    </source>
</evidence>
<dbReference type="Gene3D" id="3.30.559.30">
    <property type="entry name" value="Nonribosomal peptide synthetase, condensation domain"/>
    <property type="match status" value="1"/>
</dbReference>
<dbReference type="InterPro" id="IPR044894">
    <property type="entry name" value="TubC_N_sf"/>
</dbReference>
<dbReference type="SMART" id="SM00823">
    <property type="entry name" value="PKS_PP"/>
    <property type="match status" value="1"/>
</dbReference>
<dbReference type="InterPro" id="IPR006342">
    <property type="entry name" value="FkbM_mtfrase"/>
</dbReference>
<dbReference type="InterPro" id="IPR045851">
    <property type="entry name" value="AMP-bd_C_sf"/>
</dbReference>
<dbReference type="Pfam" id="PF05050">
    <property type="entry name" value="Methyltransf_21"/>
    <property type="match status" value="1"/>
</dbReference>
<dbReference type="PROSITE" id="PS50075">
    <property type="entry name" value="CARRIER"/>
    <property type="match status" value="1"/>
</dbReference>
<dbReference type="InterPro" id="IPR036736">
    <property type="entry name" value="ACP-like_sf"/>
</dbReference>
<dbReference type="Pfam" id="PF00550">
    <property type="entry name" value="PP-binding"/>
    <property type="match status" value="1"/>
</dbReference>